<keyword evidence="6" id="KW-0472">Membrane</keyword>
<keyword evidence="4" id="KW-0572">Peptidoglycan-anchor</keyword>
<keyword evidence="6" id="KW-0812">Transmembrane</keyword>
<name>A0ABV0ELK2_9ENTE</name>
<keyword evidence="2" id="KW-0964">Secreted</keyword>
<sequence>MKKWLLLGACVLAFPMTVNAESPEVNGNGAVLAAQEETVVSTEDSSQTTTSTELTNDSKNTGTSGSATEQEPIVPAIEEQNQSSVEKVSGKKAEDIQKEVIKGIEKDSGIKATKEQSANISAQQWREALYEIGGNLISKEEIDGYTDQQLLDAQTLFERYNYDTVGMDAGSFARLLRALYQDKTISYDEAAKALAFNPNNYKSSLDMISDIDQLQAYLKVMYPANSSFWGIRDLTNDELIAILKQIAPFQQKIIEEQGSLWPGVIALISNYAEKGLPATSTDQSDHTSTSTSESAGNTVNNGATTPSSSETQTVIQKLLPKTGEQKTTWMIVIGLVIIGAVAYIWLRKIRPRH</sequence>
<protein>
    <recommendedName>
        <fullName evidence="8">Gram-positive cocci surface proteins LPxTG domain-containing protein</fullName>
    </recommendedName>
</protein>
<reference evidence="9 10" key="1">
    <citation type="submission" date="2024-02" db="EMBL/GenBank/DDBJ databases">
        <title>The Genome Sequence of Enterococcus sp. DIV0159.</title>
        <authorList>
            <person name="Earl A."/>
            <person name="Manson A."/>
            <person name="Gilmore M."/>
            <person name="Sanders J."/>
            <person name="Shea T."/>
            <person name="Howe W."/>
            <person name="Livny J."/>
            <person name="Cuomo C."/>
            <person name="Neafsey D."/>
            <person name="Birren B."/>
        </authorList>
    </citation>
    <scope>NUCLEOTIDE SEQUENCE [LARGE SCALE GENOMIC DNA]</scope>
    <source>
        <strain evidence="9 10">665A</strain>
    </source>
</reference>
<dbReference type="InterPro" id="IPR019931">
    <property type="entry name" value="LPXTG_anchor"/>
</dbReference>
<dbReference type="Pfam" id="PF00746">
    <property type="entry name" value="Gram_pos_anchor"/>
    <property type="match status" value="1"/>
</dbReference>
<gene>
    <name evidence="9" type="ORF">JZO67_001457</name>
</gene>
<feature type="compositionally biased region" description="Low complexity" evidence="5">
    <location>
        <begin position="36"/>
        <end position="53"/>
    </location>
</feature>
<keyword evidence="6" id="KW-1133">Transmembrane helix</keyword>
<evidence type="ECO:0000256" key="7">
    <source>
        <dbReference type="SAM" id="SignalP"/>
    </source>
</evidence>
<feature type="transmembrane region" description="Helical" evidence="6">
    <location>
        <begin position="327"/>
        <end position="346"/>
    </location>
</feature>
<evidence type="ECO:0000259" key="8">
    <source>
        <dbReference type="Pfam" id="PF00746"/>
    </source>
</evidence>
<feature type="region of interest" description="Disordered" evidence="5">
    <location>
        <begin position="278"/>
        <end position="312"/>
    </location>
</feature>
<evidence type="ECO:0000313" key="9">
    <source>
        <dbReference type="EMBL" id="MEO1769506.1"/>
    </source>
</evidence>
<keyword evidence="10" id="KW-1185">Reference proteome</keyword>
<evidence type="ECO:0000256" key="4">
    <source>
        <dbReference type="ARBA" id="ARBA00023088"/>
    </source>
</evidence>
<evidence type="ECO:0000256" key="6">
    <source>
        <dbReference type="SAM" id="Phobius"/>
    </source>
</evidence>
<keyword evidence="1" id="KW-0134">Cell wall</keyword>
<evidence type="ECO:0000256" key="3">
    <source>
        <dbReference type="ARBA" id="ARBA00022729"/>
    </source>
</evidence>
<evidence type="ECO:0000313" key="10">
    <source>
        <dbReference type="Proteomes" id="UP000664357"/>
    </source>
</evidence>
<proteinExistence type="predicted"/>
<evidence type="ECO:0000256" key="2">
    <source>
        <dbReference type="ARBA" id="ARBA00022525"/>
    </source>
</evidence>
<feature type="compositionally biased region" description="Polar residues" evidence="5">
    <location>
        <begin position="293"/>
        <end position="312"/>
    </location>
</feature>
<feature type="region of interest" description="Disordered" evidence="5">
    <location>
        <begin position="36"/>
        <end position="90"/>
    </location>
</feature>
<keyword evidence="3 7" id="KW-0732">Signal</keyword>
<comment type="caution">
    <text evidence="9">The sequence shown here is derived from an EMBL/GenBank/DDBJ whole genome shotgun (WGS) entry which is preliminary data.</text>
</comment>
<feature type="domain" description="Gram-positive cocci surface proteins LPxTG" evidence="8">
    <location>
        <begin position="316"/>
        <end position="344"/>
    </location>
</feature>
<evidence type="ECO:0000256" key="1">
    <source>
        <dbReference type="ARBA" id="ARBA00022512"/>
    </source>
</evidence>
<accession>A0ABV0ELK2</accession>
<feature type="compositionally biased region" description="Polar residues" evidence="5">
    <location>
        <begin position="54"/>
        <end position="69"/>
    </location>
</feature>
<dbReference type="NCBIfam" id="TIGR01167">
    <property type="entry name" value="LPXTG_anchor"/>
    <property type="match status" value="1"/>
</dbReference>
<dbReference type="RefSeq" id="WP_207702486.1">
    <property type="nucleotide sequence ID" value="NZ_JAFREL020000001.1"/>
</dbReference>
<feature type="signal peptide" evidence="7">
    <location>
        <begin position="1"/>
        <end position="20"/>
    </location>
</feature>
<dbReference type="Proteomes" id="UP000664357">
    <property type="component" value="Unassembled WGS sequence"/>
</dbReference>
<evidence type="ECO:0000256" key="5">
    <source>
        <dbReference type="SAM" id="MobiDB-lite"/>
    </source>
</evidence>
<feature type="chain" id="PRO_5045531595" description="Gram-positive cocci surface proteins LPxTG domain-containing protein" evidence="7">
    <location>
        <begin position="21"/>
        <end position="353"/>
    </location>
</feature>
<organism evidence="9 10">
    <name type="scientific">Candidatus Enterococcus ferrettii</name>
    <dbReference type="NCBI Taxonomy" id="2815324"/>
    <lineage>
        <taxon>Bacteria</taxon>
        <taxon>Bacillati</taxon>
        <taxon>Bacillota</taxon>
        <taxon>Bacilli</taxon>
        <taxon>Lactobacillales</taxon>
        <taxon>Enterococcaceae</taxon>
        <taxon>Enterococcus</taxon>
    </lineage>
</organism>
<feature type="compositionally biased region" description="Low complexity" evidence="5">
    <location>
        <begin position="279"/>
        <end position="292"/>
    </location>
</feature>
<dbReference type="EMBL" id="JAFREL020000001">
    <property type="protein sequence ID" value="MEO1769506.1"/>
    <property type="molecule type" value="Genomic_DNA"/>
</dbReference>